<dbReference type="Proteomes" id="UP000035642">
    <property type="component" value="Unassembled WGS sequence"/>
</dbReference>
<protein>
    <submittedName>
        <fullName evidence="2">Craniofacial development protein 2-like</fullName>
    </submittedName>
</protein>
<name>A0A0K0D3P2_ANGCA</name>
<evidence type="ECO:0000313" key="2">
    <source>
        <dbReference type="WBParaSite" id="ACAC_0000468701-mRNA-1"/>
    </source>
</evidence>
<reference evidence="1" key="1">
    <citation type="submission" date="2012-09" db="EMBL/GenBank/DDBJ databases">
        <authorList>
            <person name="Martin A.A."/>
        </authorList>
    </citation>
    <scope>NUCLEOTIDE SEQUENCE</scope>
</reference>
<evidence type="ECO:0000313" key="1">
    <source>
        <dbReference type="Proteomes" id="UP000035642"/>
    </source>
</evidence>
<proteinExistence type="predicted"/>
<dbReference type="AlphaFoldDB" id="A0A0K0D3P2"/>
<sequence length="94" mass="11271">MWINTGFDNMRRSNTTSNYDEEEVEAFYMDLGKFYREDHTLFKVIIGDFNSKIGPKRSSEERHIRTHGLKWNEQCERLSEFIMATETIHDNSQF</sequence>
<accession>A0A0K0D3P2</accession>
<reference evidence="2" key="2">
    <citation type="submission" date="2017-02" db="UniProtKB">
        <authorList>
            <consortium name="WormBaseParasite"/>
        </authorList>
    </citation>
    <scope>IDENTIFICATION</scope>
</reference>
<organism evidence="1 2">
    <name type="scientific">Angiostrongylus cantonensis</name>
    <name type="common">Rat lungworm</name>
    <dbReference type="NCBI Taxonomy" id="6313"/>
    <lineage>
        <taxon>Eukaryota</taxon>
        <taxon>Metazoa</taxon>
        <taxon>Ecdysozoa</taxon>
        <taxon>Nematoda</taxon>
        <taxon>Chromadorea</taxon>
        <taxon>Rhabditida</taxon>
        <taxon>Rhabditina</taxon>
        <taxon>Rhabditomorpha</taxon>
        <taxon>Strongyloidea</taxon>
        <taxon>Metastrongylidae</taxon>
        <taxon>Angiostrongylus</taxon>
    </lineage>
</organism>
<keyword evidence="1" id="KW-1185">Reference proteome</keyword>
<dbReference type="WBParaSite" id="ACAC_0000468701-mRNA-1">
    <property type="protein sequence ID" value="ACAC_0000468701-mRNA-1"/>
    <property type="gene ID" value="ACAC_0000468701"/>
</dbReference>